<organism evidence="1 2">
    <name type="scientific">Amphiprion ocellaris</name>
    <name type="common">Clown anemonefish</name>
    <dbReference type="NCBI Taxonomy" id="80972"/>
    <lineage>
        <taxon>Eukaryota</taxon>
        <taxon>Metazoa</taxon>
        <taxon>Chordata</taxon>
        <taxon>Craniata</taxon>
        <taxon>Vertebrata</taxon>
        <taxon>Euteleostomi</taxon>
        <taxon>Actinopterygii</taxon>
        <taxon>Neopterygii</taxon>
        <taxon>Teleostei</taxon>
        <taxon>Neoteleostei</taxon>
        <taxon>Acanthomorphata</taxon>
        <taxon>Ovalentaria</taxon>
        <taxon>Pomacentridae</taxon>
        <taxon>Amphiprion</taxon>
    </lineage>
</organism>
<dbReference type="Proteomes" id="UP001501940">
    <property type="component" value="Chromosome 4"/>
</dbReference>
<keyword evidence="2" id="KW-1185">Reference proteome</keyword>
<protein>
    <submittedName>
        <fullName evidence="1">Uncharacterized protein</fullName>
    </submittedName>
</protein>
<reference evidence="1" key="2">
    <citation type="submission" date="2025-08" db="UniProtKB">
        <authorList>
            <consortium name="Ensembl"/>
        </authorList>
    </citation>
    <scope>IDENTIFICATION</scope>
</reference>
<evidence type="ECO:0000313" key="1">
    <source>
        <dbReference type="Ensembl" id="ENSAOCP00000052652.1"/>
    </source>
</evidence>
<reference evidence="1" key="3">
    <citation type="submission" date="2025-09" db="UniProtKB">
        <authorList>
            <consortium name="Ensembl"/>
        </authorList>
    </citation>
    <scope>IDENTIFICATION</scope>
</reference>
<proteinExistence type="predicted"/>
<evidence type="ECO:0000313" key="2">
    <source>
        <dbReference type="Proteomes" id="UP001501940"/>
    </source>
</evidence>
<dbReference type="InterPro" id="IPR036397">
    <property type="entry name" value="RNaseH_sf"/>
</dbReference>
<accession>A0AAQ5YIB3</accession>
<sequence>MTPLKDSQAFWTSDWTLFLTETKRRTSSQHTISTVKHGGGSIMMWGCFTGRLVKVEGKMKAATYREILENNLMQSALELQLGRRFVFQKDNKLKQTAKTTQKWLKDKVNVLEWPSQSPGLNLDKIR</sequence>
<dbReference type="AlphaFoldDB" id="A0AAQ5YIB3"/>
<name>A0AAQ5YIB3_AMPOC</name>
<reference evidence="1 2" key="1">
    <citation type="submission" date="2022-01" db="EMBL/GenBank/DDBJ databases">
        <title>A chromosome-scale genome assembly of the false clownfish, Amphiprion ocellaris.</title>
        <authorList>
            <person name="Ryu T."/>
        </authorList>
    </citation>
    <scope>NUCLEOTIDE SEQUENCE [LARGE SCALE GENOMIC DNA]</scope>
</reference>
<dbReference type="Ensembl" id="ENSAOCT00000033820.1">
    <property type="protein sequence ID" value="ENSAOCP00000052652.1"/>
    <property type="gene ID" value="ENSAOCG00000031936.1"/>
</dbReference>
<dbReference type="GO" id="GO:0003676">
    <property type="term" value="F:nucleic acid binding"/>
    <property type="evidence" value="ECO:0007669"/>
    <property type="project" value="InterPro"/>
</dbReference>
<dbReference type="GeneTree" id="ENSGT01120000271870"/>
<dbReference type="Gene3D" id="3.30.420.10">
    <property type="entry name" value="Ribonuclease H-like superfamily/Ribonuclease H"/>
    <property type="match status" value="1"/>
</dbReference>